<accession>A0ABQ9VYJ9</accession>
<comment type="caution">
    <text evidence="2">The sequence shown here is derived from an EMBL/GenBank/DDBJ whole genome shotgun (WGS) entry which is preliminary data.</text>
</comment>
<name>A0ABQ9VYJ9_SAGOE</name>
<organism evidence="2 3">
    <name type="scientific">Saguinus oedipus</name>
    <name type="common">Cotton-top tamarin</name>
    <name type="synonym">Oedipomidas oedipus</name>
    <dbReference type="NCBI Taxonomy" id="9490"/>
    <lineage>
        <taxon>Eukaryota</taxon>
        <taxon>Metazoa</taxon>
        <taxon>Chordata</taxon>
        <taxon>Craniata</taxon>
        <taxon>Vertebrata</taxon>
        <taxon>Euteleostomi</taxon>
        <taxon>Mammalia</taxon>
        <taxon>Eutheria</taxon>
        <taxon>Euarchontoglires</taxon>
        <taxon>Primates</taxon>
        <taxon>Haplorrhini</taxon>
        <taxon>Platyrrhini</taxon>
        <taxon>Cebidae</taxon>
        <taxon>Callitrichinae</taxon>
        <taxon>Saguinus</taxon>
    </lineage>
</organism>
<evidence type="ECO:0000313" key="2">
    <source>
        <dbReference type="EMBL" id="KAK2113212.1"/>
    </source>
</evidence>
<protein>
    <submittedName>
        <fullName evidence="2">Uncharacterized protein</fullName>
    </submittedName>
</protein>
<dbReference type="EMBL" id="JASSZA010000004">
    <property type="protein sequence ID" value="KAK2113212.1"/>
    <property type="molecule type" value="Genomic_DNA"/>
</dbReference>
<keyword evidence="3" id="KW-1185">Reference proteome</keyword>
<gene>
    <name evidence="2" type="ORF">P7K49_007478</name>
</gene>
<evidence type="ECO:0000313" key="3">
    <source>
        <dbReference type="Proteomes" id="UP001266305"/>
    </source>
</evidence>
<feature type="region of interest" description="Disordered" evidence="1">
    <location>
        <begin position="142"/>
        <end position="210"/>
    </location>
</feature>
<feature type="compositionally biased region" description="Low complexity" evidence="1">
    <location>
        <begin position="58"/>
        <end position="71"/>
    </location>
</feature>
<feature type="region of interest" description="Disordered" evidence="1">
    <location>
        <begin position="32"/>
        <end position="111"/>
    </location>
</feature>
<proteinExistence type="predicted"/>
<reference evidence="2 3" key="1">
    <citation type="submission" date="2023-05" db="EMBL/GenBank/DDBJ databases">
        <title>B98-5 Cell Line De Novo Hybrid Assembly: An Optical Mapping Approach.</title>
        <authorList>
            <person name="Kananen K."/>
            <person name="Auerbach J.A."/>
            <person name="Kautto E."/>
            <person name="Blachly J.S."/>
        </authorList>
    </citation>
    <scope>NUCLEOTIDE SEQUENCE [LARGE SCALE GENOMIC DNA]</scope>
    <source>
        <strain evidence="2">B95-8</strain>
        <tissue evidence="2">Cell line</tissue>
    </source>
</reference>
<sequence>MPGLLSGRRNRSTACSPCTGFLSSLWDWSPARKGRGCSRPTLRQGRLGRTPSWERADSFPSPSHSSSSLPPLGTVQKASRALQDRPGPRPELTAVATFSGPQKLQAPRRSPKGFWPLPGRPPGAAALAGAGGWAAAGVREGCGPARGELSPAESRGDREGERAPPSALARALRAHLPSRRPPPALSLSPALRACHSTFSRSSRHSDPTYD</sequence>
<dbReference type="Proteomes" id="UP001266305">
    <property type="component" value="Unassembled WGS sequence"/>
</dbReference>
<evidence type="ECO:0000256" key="1">
    <source>
        <dbReference type="SAM" id="MobiDB-lite"/>
    </source>
</evidence>